<evidence type="ECO:0000256" key="1">
    <source>
        <dbReference type="ARBA" id="ARBA00022729"/>
    </source>
</evidence>
<dbReference type="AlphaFoldDB" id="A0A4T2GP69"/>
<feature type="domain" description="G5" evidence="3">
    <location>
        <begin position="600"/>
        <end position="680"/>
    </location>
</feature>
<dbReference type="Proteomes" id="UP000309259">
    <property type="component" value="Unassembled WGS sequence"/>
</dbReference>
<keyword evidence="2" id="KW-0472">Membrane</keyword>
<feature type="domain" description="G5" evidence="3">
    <location>
        <begin position="410"/>
        <end position="490"/>
    </location>
</feature>
<dbReference type="Pfam" id="PF07501">
    <property type="entry name" value="G5"/>
    <property type="match status" value="6"/>
</dbReference>
<dbReference type="NCBIfam" id="TIGR01168">
    <property type="entry name" value="YSIRK_signal"/>
    <property type="match status" value="1"/>
</dbReference>
<dbReference type="InterPro" id="IPR008006">
    <property type="entry name" value="Peptidase_M26_N_dom"/>
</dbReference>
<keyword evidence="1" id="KW-0732">Signal</keyword>
<feature type="domain" description="G5" evidence="3">
    <location>
        <begin position="695"/>
        <end position="775"/>
    </location>
</feature>
<dbReference type="Pfam" id="PF04650">
    <property type="entry name" value="YSIRK_signal"/>
    <property type="match status" value="1"/>
</dbReference>
<name>A0A4T2GP69_STRSU</name>
<evidence type="ECO:0000313" key="4">
    <source>
        <dbReference type="EMBL" id="TII00550.1"/>
    </source>
</evidence>
<feature type="domain" description="G5" evidence="3">
    <location>
        <begin position="220"/>
        <end position="300"/>
    </location>
</feature>
<dbReference type="InterPro" id="IPR011098">
    <property type="entry name" value="G5_dom"/>
</dbReference>
<dbReference type="Pfam" id="PF05342">
    <property type="entry name" value="Peptidase_M26_N"/>
    <property type="match status" value="1"/>
</dbReference>
<proteinExistence type="predicted"/>
<dbReference type="InterPro" id="IPR005877">
    <property type="entry name" value="YSIRK_signal_dom"/>
</dbReference>
<feature type="domain" description="G5" evidence="3">
    <location>
        <begin position="315"/>
        <end position="395"/>
    </location>
</feature>
<dbReference type="SMART" id="SM01208">
    <property type="entry name" value="G5"/>
    <property type="match status" value="6"/>
</dbReference>
<sequence>MKQNSGQTVHRFSLRKTSFGLVSATIASLFMLFSFSSERQVFAEDSAKTVHYRYIAEDELTASEKQLIVNELPKLVEESDNAYYLIYKPKQSVSEGILPATGDEWFGQVTGALVGAGLLILAIRKGRKGKKEFAGLFILGATGSLLLAPPAFSLTNQTLARFNQELSISVGEQLPEPMAIEGYRYIGYIKEGKSDEIVKPIHPNSYLPGTDNAVNPDKPSLAVEHVDSVQTEPVAYDTLEFPNNELLAGETVVSQEGVDGVRTIVTRRYTVDGQVVKTEEISNTITTPATPRIVQVGTKVVEEVAKDAPSHELPSLDIVESDTSYTEPVAYETQEVPNNELLAGETVVSQEGVDGVRTIVTRSYTVDGQVVKTEEISNTITTPATPRIVQVGTKVVEEVPKDAPSHELPSLDIVESDTSYTEAVAYDTLEIPNSELLAGEMVVSQEGVEGVRTIVTRSYTVDGQVVKTEEISNTITTPATPRIVQVGTKVVEEVPKDAPSHELPSLDIVERDTPRTEPVAYETQEVPNSELLAGEMVVSQEGVDGERTIVTRSYTVDGQVVKTEEISNTITTPATPRIVQVGTKVVEEVPKDAPSLELPSLDIVERDTPRTEPVAYETQEVPNSELLAGETFVSQEGVEGVRTIIIRSYIIDGQVVKTEEISNEITTDPRPKIIQVGTKVVEEVPKDAPSYELPSLDIVERDTTRTEPVAYETQEVPNSELLAGEMVVSQEGVDGERTIVTRSYTVDGQVVKTEEISNEITTDPRPKIVQVGTKVKEIPTITITSIAKNENAKSAEASFELSDRTQSYISAVAQLYQGDQLVREIPITDVTAPLALTGLDYYTDYSLKTIVTYNVGKGPETKLQESTQDFRLDYKKIEIKDIDQVELYGLDNGHYRRQLSLTSESVNLDNYFVKIKSDRFKELLLPISKIEEVEIDGQTKYKLTVETDELVQDTGKQYDKNYSFYVDQRVES</sequence>
<feature type="transmembrane region" description="Helical" evidence="2">
    <location>
        <begin position="105"/>
        <end position="123"/>
    </location>
</feature>
<feature type="domain" description="G5" evidence="3">
    <location>
        <begin position="505"/>
        <end position="585"/>
    </location>
</feature>
<dbReference type="PROSITE" id="PS51109">
    <property type="entry name" value="G5"/>
    <property type="match status" value="6"/>
</dbReference>
<evidence type="ECO:0000313" key="5">
    <source>
        <dbReference type="Proteomes" id="UP000309259"/>
    </source>
</evidence>
<organism evidence="4 5">
    <name type="scientific">Streptococcus suis</name>
    <dbReference type="NCBI Taxonomy" id="1307"/>
    <lineage>
        <taxon>Bacteria</taxon>
        <taxon>Bacillati</taxon>
        <taxon>Bacillota</taxon>
        <taxon>Bacilli</taxon>
        <taxon>Lactobacillales</taxon>
        <taxon>Streptococcaceae</taxon>
        <taxon>Streptococcus</taxon>
    </lineage>
</organism>
<keyword evidence="2" id="KW-0812">Transmembrane</keyword>
<gene>
    <name evidence="4" type="ORF">FAJ35_08880</name>
</gene>
<dbReference type="Gene3D" id="2.20.230.10">
    <property type="entry name" value="Resuscitation-promoting factor rpfb"/>
    <property type="match status" value="6"/>
</dbReference>
<feature type="transmembrane region" description="Helical" evidence="2">
    <location>
        <begin position="135"/>
        <end position="154"/>
    </location>
</feature>
<dbReference type="GO" id="GO:0008270">
    <property type="term" value="F:zinc ion binding"/>
    <property type="evidence" value="ECO:0007669"/>
    <property type="project" value="InterPro"/>
</dbReference>
<reference evidence="4 5" key="1">
    <citation type="submission" date="2019-04" db="EMBL/GenBank/DDBJ databases">
        <title>Genome analysis of Streptococcus suis strain WUSS327.</title>
        <authorList>
            <person name="Chen H."/>
            <person name="Gao X."/>
            <person name="Wu Z."/>
        </authorList>
    </citation>
    <scope>NUCLEOTIDE SEQUENCE [LARGE SCALE GENOMIC DNA]</scope>
    <source>
        <strain evidence="4 5">WUSS327</strain>
    </source>
</reference>
<protein>
    <submittedName>
        <fullName evidence="4">YSIRK-type signal peptide-containing protein</fullName>
    </submittedName>
</protein>
<keyword evidence="2" id="KW-1133">Transmembrane helix</keyword>
<evidence type="ECO:0000259" key="3">
    <source>
        <dbReference type="PROSITE" id="PS51109"/>
    </source>
</evidence>
<evidence type="ECO:0000256" key="2">
    <source>
        <dbReference type="SAM" id="Phobius"/>
    </source>
</evidence>
<dbReference type="EMBL" id="SSXL01000035">
    <property type="protein sequence ID" value="TII00550.1"/>
    <property type="molecule type" value="Genomic_DNA"/>
</dbReference>
<accession>A0A4T2GP69</accession>
<dbReference type="GO" id="GO:0004222">
    <property type="term" value="F:metalloendopeptidase activity"/>
    <property type="evidence" value="ECO:0007669"/>
    <property type="project" value="InterPro"/>
</dbReference>
<comment type="caution">
    <text evidence="4">The sequence shown here is derived from an EMBL/GenBank/DDBJ whole genome shotgun (WGS) entry which is preliminary data.</text>
</comment>
<feature type="transmembrane region" description="Helical" evidence="2">
    <location>
        <begin position="12"/>
        <end position="35"/>
    </location>
</feature>
<dbReference type="GO" id="GO:0016020">
    <property type="term" value="C:membrane"/>
    <property type="evidence" value="ECO:0007669"/>
    <property type="project" value="InterPro"/>
</dbReference>